<dbReference type="Gene3D" id="3.30.70.100">
    <property type="match status" value="1"/>
</dbReference>
<gene>
    <name evidence="2" type="ORF">MET9862_02168</name>
</gene>
<sequence>MSDETAFLTEVTLSVPTMLCDGCAETVRDLLMAIPGVRQARASAWRKHVAVRFEPSRVGPAEIRSALANGGFDGAEVQA</sequence>
<dbReference type="SUPFAM" id="SSF55008">
    <property type="entry name" value="HMA, heavy metal-associated domain"/>
    <property type="match status" value="1"/>
</dbReference>
<evidence type="ECO:0000313" key="2">
    <source>
        <dbReference type="EMBL" id="VUD71585.1"/>
    </source>
</evidence>
<dbReference type="Proteomes" id="UP000410984">
    <property type="component" value="Unassembled WGS sequence"/>
</dbReference>
<evidence type="ECO:0000259" key="1">
    <source>
        <dbReference type="PROSITE" id="PS50846"/>
    </source>
</evidence>
<proteinExistence type="predicted"/>
<protein>
    <recommendedName>
        <fullName evidence="1">HMA domain-containing protein</fullName>
    </recommendedName>
</protein>
<reference evidence="2 3" key="1">
    <citation type="submission" date="2019-06" db="EMBL/GenBank/DDBJ databases">
        <authorList>
            <person name="Rodrigo-Torres L."/>
            <person name="Arahal R. D."/>
            <person name="Lucena T."/>
        </authorList>
    </citation>
    <scope>NUCLEOTIDE SEQUENCE [LARGE SCALE GENOMIC DNA]</scope>
    <source>
        <strain evidence="2 3">SB0023/3</strain>
    </source>
</reference>
<organism evidence="2 3">
    <name type="scientific">Methylobacterium symbioticum</name>
    <dbReference type="NCBI Taxonomy" id="2584084"/>
    <lineage>
        <taxon>Bacteria</taxon>
        <taxon>Pseudomonadati</taxon>
        <taxon>Pseudomonadota</taxon>
        <taxon>Alphaproteobacteria</taxon>
        <taxon>Hyphomicrobiales</taxon>
        <taxon>Methylobacteriaceae</taxon>
        <taxon>Methylobacterium</taxon>
    </lineage>
</organism>
<dbReference type="InterPro" id="IPR006121">
    <property type="entry name" value="HMA_dom"/>
</dbReference>
<accession>A0A509EDI4</accession>
<dbReference type="OrthoDB" id="9813965at2"/>
<dbReference type="RefSeq" id="WP_012752956.1">
    <property type="nucleotide sequence ID" value="NZ_CABFPH010000025.1"/>
</dbReference>
<feature type="domain" description="HMA" evidence="1">
    <location>
        <begin position="9"/>
        <end position="75"/>
    </location>
</feature>
<name>A0A509EDI4_9HYPH</name>
<keyword evidence="3" id="KW-1185">Reference proteome</keyword>
<dbReference type="GO" id="GO:0046872">
    <property type="term" value="F:metal ion binding"/>
    <property type="evidence" value="ECO:0007669"/>
    <property type="project" value="InterPro"/>
</dbReference>
<dbReference type="InterPro" id="IPR036163">
    <property type="entry name" value="HMA_dom_sf"/>
</dbReference>
<dbReference type="EMBL" id="CABFPH010000025">
    <property type="protein sequence ID" value="VUD71585.1"/>
    <property type="molecule type" value="Genomic_DNA"/>
</dbReference>
<dbReference type="PROSITE" id="PS50846">
    <property type="entry name" value="HMA_2"/>
    <property type="match status" value="1"/>
</dbReference>
<dbReference type="CDD" id="cd00371">
    <property type="entry name" value="HMA"/>
    <property type="match status" value="1"/>
</dbReference>
<dbReference type="Pfam" id="PF00403">
    <property type="entry name" value="HMA"/>
    <property type="match status" value="1"/>
</dbReference>
<dbReference type="AlphaFoldDB" id="A0A509EDI4"/>
<evidence type="ECO:0000313" key="3">
    <source>
        <dbReference type="Proteomes" id="UP000410984"/>
    </source>
</evidence>